<dbReference type="CDD" id="cd21134">
    <property type="entry name" value="YTH"/>
    <property type="match status" value="1"/>
</dbReference>
<keyword evidence="1" id="KW-0694">RNA-binding</keyword>
<feature type="region of interest" description="Disordered" evidence="2">
    <location>
        <begin position="397"/>
        <end position="428"/>
    </location>
</feature>
<reference evidence="4 5" key="1">
    <citation type="submission" date="2023-10" db="EMBL/GenBank/DDBJ databases">
        <title>Chromosome-scale genome assembly provides insights into flower coloration mechanisms of Canna indica.</title>
        <authorList>
            <person name="Li C."/>
        </authorList>
    </citation>
    <scope>NUCLEOTIDE SEQUENCE [LARGE SCALE GENOMIC DNA]</scope>
    <source>
        <tissue evidence="4">Flower</tissue>
    </source>
</reference>
<dbReference type="PROSITE" id="PS50882">
    <property type="entry name" value="YTH"/>
    <property type="match status" value="1"/>
</dbReference>
<dbReference type="Pfam" id="PF04146">
    <property type="entry name" value="YTH"/>
    <property type="match status" value="1"/>
</dbReference>
<dbReference type="EMBL" id="CP136892">
    <property type="protein sequence ID" value="WOL02375.1"/>
    <property type="molecule type" value="Genomic_DNA"/>
</dbReference>
<keyword evidence="5" id="KW-1185">Reference proteome</keyword>
<feature type="region of interest" description="Disordered" evidence="2">
    <location>
        <begin position="54"/>
        <end position="81"/>
    </location>
</feature>
<dbReference type="AlphaFoldDB" id="A0AAQ3K7E9"/>
<comment type="function">
    <text evidence="1">Specifically recognizes and binds N6-methyladenosine (m6A)-containing RNAs, and regulates mRNA stability. M6A is a modification present at internal sites of mRNAs and some non-coding RNAs and plays a role in mRNA stability and processing.</text>
</comment>
<evidence type="ECO:0000256" key="2">
    <source>
        <dbReference type="SAM" id="MobiDB-lite"/>
    </source>
</evidence>
<dbReference type="Gene3D" id="3.10.590.10">
    <property type="entry name" value="ph1033 like domains"/>
    <property type="match status" value="1"/>
</dbReference>
<feature type="compositionally biased region" description="Polar residues" evidence="2">
    <location>
        <begin position="398"/>
        <end position="407"/>
    </location>
</feature>
<dbReference type="GO" id="GO:0061157">
    <property type="term" value="P:mRNA destabilization"/>
    <property type="evidence" value="ECO:0007669"/>
    <property type="project" value="TreeGrafter"/>
</dbReference>
<protein>
    <recommendedName>
        <fullName evidence="1">YTH domain-containing family protein</fullName>
    </recommendedName>
</protein>
<dbReference type="PANTHER" id="PTHR12357:SF95">
    <property type="entry name" value="YTH DOMAIN-CONTAINING FAMILY PROTEIN"/>
    <property type="match status" value="1"/>
</dbReference>
<name>A0AAQ3K7E9_9LILI</name>
<feature type="region of interest" description="Disordered" evidence="2">
    <location>
        <begin position="129"/>
        <end position="163"/>
    </location>
</feature>
<sequence>MVGPKTNSSSTTEKEYVPCVAGSYWKPVPPGTKTNAHAEGSVCLVDSKGPEVTMRKDPANTSNCKPCSSASSSFPREDTKPLRKAQSGLYVRGYHNSQTIPSLSGEHQVGHLGSENLLKQRVNGEAVHGYNRYGTNKNYSSRRSSDFSSELVRGPRANRGRSKSYLGSLTGNVYINQFLRRDNYNRPDFQIQYEEAKFFMIKSFNEDDIHKSIKYSVWASTPNGNTKLDAAFWGADRIVEKGSKCPIFLFFSVNGSGQFVGLAEMTGPVDFNKNMNFWQQEIWNGFFPVKWHIIKDIPNKLFHNITLENNDNNAVTFSKDTQEIGLPQGLKMLQIFKNYQLLTALLDDFEYYEQREKSLRFTRNRRSAMMDPEREFCEDSSSMKHLEAAVSKMKVSKMNVTAESSRSPHLMPSPASTGRPDCQRRPKY</sequence>
<gene>
    <name evidence="4" type="ORF">Cni_G11094</name>
</gene>
<evidence type="ECO:0000313" key="5">
    <source>
        <dbReference type="Proteomes" id="UP001327560"/>
    </source>
</evidence>
<dbReference type="InterPro" id="IPR045168">
    <property type="entry name" value="YTH_prot"/>
</dbReference>
<dbReference type="GO" id="GO:1990247">
    <property type="term" value="F:N6-methyladenosine-containing RNA reader activity"/>
    <property type="evidence" value="ECO:0007669"/>
    <property type="project" value="UniProtKB-UniRule"/>
</dbReference>
<dbReference type="Proteomes" id="UP001327560">
    <property type="component" value="Chromosome 3"/>
</dbReference>
<evidence type="ECO:0000313" key="4">
    <source>
        <dbReference type="EMBL" id="WOL02375.1"/>
    </source>
</evidence>
<dbReference type="PANTHER" id="PTHR12357">
    <property type="entry name" value="YTH YT521-B HOMOLOGY DOMAIN-CONTAINING"/>
    <property type="match status" value="1"/>
</dbReference>
<dbReference type="GO" id="GO:0005737">
    <property type="term" value="C:cytoplasm"/>
    <property type="evidence" value="ECO:0007669"/>
    <property type="project" value="TreeGrafter"/>
</dbReference>
<accession>A0AAQ3K7E9</accession>
<dbReference type="GO" id="GO:0003729">
    <property type="term" value="F:mRNA binding"/>
    <property type="evidence" value="ECO:0007669"/>
    <property type="project" value="UniProtKB-UniRule"/>
</dbReference>
<comment type="similarity">
    <text evidence="1">Belongs to the YTHDF family.</text>
</comment>
<feature type="domain" description="YTH" evidence="3">
    <location>
        <begin position="196"/>
        <end position="336"/>
    </location>
</feature>
<dbReference type="InterPro" id="IPR007275">
    <property type="entry name" value="YTH_domain"/>
</dbReference>
<evidence type="ECO:0000259" key="3">
    <source>
        <dbReference type="PROSITE" id="PS50882"/>
    </source>
</evidence>
<organism evidence="4 5">
    <name type="scientific">Canna indica</name>
    <name type="common">Indian-shot</name>
    <dbReference type="NCBI Taxonomy" id="4628"/>
    <lineage>
        <taxon>Eukaryota</taxon>
        <taxon>Viridiplantae</taxon>
        <taxon>Streptophyta</taxon>
        <taxon>Embryophyta</taxon>
        <taxon>Tracheophyta</taxon>
        <taxon>Spermatophyta</taxon>
        <taxon>Magnoliopsida</taxon>
        <taxon>Liliopsida</taxon>
        <taxon>Zingiberales</taxon>
        <taxon>Cannaceae</taxon>
        <taxon>Canna</taxon>
    </lineage>
</organism>
<proteinExistence type="inferred from homology"/>
<evidence type="ECO:0000256" key="1">
    <source>
        <dbReference type="RuleBase" id="RU369095"/>
    </source>
</evidence>